<evidence type="ECO:0008006" key="5">
    <source>
        <dbReference type="Google" id="ProtNLM"/>
    </source>
</evidence>
<dbReference type="Proteomes" id="UP000760494">
    <property type="component" value="Unassembled WGS sequence"/>
</dbReference>
<gene>
    <name evidence="3" type="ORF">C2S_2613</name>
</gene>
<proteinExistence type="predicted"/>
<dbReference type="PANTHER" id="PTHR41349">
    <property type="match status" value="1"/>
</dbReference>
<dbReference type="AlphaFoldDB" id="A0A9Q9UGH0"/>
<dbReference type="PANTHER" id="PTHR41349:SF1">
    <property type="entry name" value="PROTEIN CBG08683"/>
    <property type="match status" value="1"/>
</dbReference>
<reference evidence="3" key="1">
    <citation type="submission" date="2019-05" db="EMBL/GenBank/DDBJ databases">
        <authorList>
            <person name="Piombo E."/>
        </authorList>
    </citation>
    <scope>NUCLEOTIDE SEQUENCE</scope>
    <source>
        <strain evidence="3">C2S</strain>
    </source>
</reference>
<accession>A0A9Q9UGH0</accession>
<feature type="domain" description="Endonuclease/exonuclease/phosphatase" evidence="1">
    <location>
        <begin position="563"/>
        <end position="833"/>
    </location>
</feature>
<organism evidence="3 4">
    <name type="scientific">Fusarium fujikuroi</name>
    <name type="common">Bakanae and foot rot disease fungus</name>
    <name type="synonym">Gibberella fujikuroi</name>
    <dbReference type="NCBI Taxonomy" id="5127"/>
    <lineage>
        <taxon>Eukaryota</taxon>
        <taxon>Fungi</taxon>
        <taxon>Dikarya</taxon>
        <taxon>Ascomycota</taxon>
        <taxon>Pezizomycotina</taxon>
        <taxon>Sordariomycetes</taxon>
        <taxon>Hypocreomycetidae</taxon>
        <taxon>Hypocreales</taxon>
        <taxon>Nectriaceae</taxon>
        <taxon>Fusarium</taxon>
        <taxon>Fusarium fujikuroi species complex</taxon>
    </lineage>
</organism>
<dbReference type="Pfam" id="PF03372">
    <property type="entry name" value="Exo_endo_phos"/>
    <property type="match status" value="1"/>
</dbReference>
<protein>
    <recommendedName>
        <fullName evidence="5">Endonuclease/exonuclease/phosphatase domain-containing protein</fullName>
    </recommendedName>
</protein>
<dbReference type="InterPro" id="IPR036691">
    <property type="entry name" value="Endo/exonu/phosph_ase_sf"/>
</dbReference>
<dbReference type="Gene3D" id="3.60.10.10">
    <property type="entry name" value="Endonuclease/exonuclease/phosphatase"/>
    <property type="match status" value="1"/>
</dbReference>
<evidence type="ECO:0000259" key="1">
    <source>
        <dbReference type="Pfam" id="PF03372"/>
    </source>
</evidence>
<name>A0A9Q9UGH0_FUSFU</name>
<dbReference type="InterPro" id="IPR005135">
    <property type="entry name" value="Endo/exonuclease/phosphatase"/>
</dbReference>
<dbReference type="Pfam" id="PF07859">
    <property type="entry name" value="Abhydrolase_3"/>
    <property type="match status" value="1"/>
</dbReference>
<sequence>MSIPWNDDSVFESYNIIEETFKTVSSHDVKTAILIPKNLKPGHHPIIYHIHGGFLVMGSGLFGPFFPKWVDKLALQNSAIIVSPDYRLLPSANGLDDVLEDVEDGWQWTKNSLPNILKEKAPGHSVDFSHVLLAGGSAGGYCSTQLALSHPDDFHSLAVVYPLLDTKDRLYLQGALPDEPTVLRMPLEEIPSMEDTLPWIEKTRKIPESRAGFERTPFAVAACQRGIFSSHMLDNKGLDKTEFHPLERVEAGAKLPKHMWIMHGDDDSTVPIRGSQRFVDLVAEKLPETVVRYDPVAGEDHGFEFDEKRWESFADEALAFRGLQLILSWKDASSNLPYRWFEKVSSAQAAVNAQESAAPADASGSLSLNTDKPLWTFEYQTSTPNLANWIGLYYSAGGGPVDQKKGSSNSIKWKWAPHDKGDVQLDFGSLEPGNYTAFFLANGGYTWLAPPLQIIKGRELDGDVKFIVSDISLPNARVGDGYSHSIRGLVRGGGGTMKFSGEGSNVDWIKISADGVISGTPTSSADKAVFTVRATGRDSASSGVFTIDVAGSGKALLSELKVLTLNMWNGGTRVTSYHDKQVKFLASSGADVVGIQEDQQGRHVPRLADALGWYHWSSGGDVGVLSKYPIVEDYGVISGPARSGGVKIALDGKNQQINFFVAHLGYTPYGPYDTCYDHLPVDKIIQREAQSGRTPQMKATLEGMKSQLDNADEIPVFFVGDFNAPSHLDYVDGLKEKNCGYSNIQWPTSILPKEKGLIDSFRVAHPDPVKEQGITWSPIYIWNGGYRKPEPLDRIDFILHKGKGLKVTDSHTVVVGEPKPEPNHKDNEWFSDHAAVLTTYEL</sequence>
<dbReference type="Gene3D" id="3.40.50.1820">
    <property type="entry name" value="alpha/beta hydrolase"/>
    <property type="match status" value="1"/>
</dbReference>
<dbReference type="SUPFAM" id="SSF53474">
    <property type="entry name" value="alpha/beta-Hydrolases"/>
    <property type="match status" value="1"/>
</dbReference>
<dbReference type="SUPFAM" id="SSF56219">
    <property type="entry name" value="DNase I-like"/>
    <property type="match status" value="1"/>
</dbReference>
<dbReference type="Gene3D" id="2.60.40.10">
    <property type="entry name" value="Immunoglobulins"/>
    <property type="match status" value="1"/>
</dbReference>
<dbReference type="GO" id="GO:0016787">
    <property type="term" value="F:hydrolase activity"/>
    <property type="evidence" value="ECO:0007669"/>
    <property type="project" value="InterPro"/>
</dbReference>
<evidence type="ECO:0000313" key="3">
    <source>
        <dbReference type="EMBL" id="VTT81216.1"/>
    </source>
</evidence>
<dbReference type="InterPro" id="IPR029058">
    <property type="entry name" value="AB_hydrolase_fold"/>
</dbReference>
<evidence type="ECO:0000259" key="2">
    <source>
        <dbReference type="Pfam" id="PF07859"/>
    </source>
</evidence>
<dbReference type="EMBL" id="CABFJX010000407">
    <property type="protein sequence ID" value="VTT81216.1"/>
    <property type="molecule type" value="Genomic_DNA"/>
</dbReference>
<feature type="domain" description="Alpha/beta hydrolase fold-3" evidence="2">
    <location>
        <begin position="48"/>
        <end position="166"/>
    </location>
</feature>
<evidence type="ECO:0000313" key="4">
    <source>
        <dbReference type="Proteomes" id="UP000760494"/>
    </source>
</evidence>
<comment type="caution">
    <text evidence="3">The sequence shown here is derived from an EMBL/GenBank/DDBJ whole genome shotgun (WGS) entry which is preliminary data.</text>
</comment>
<dbReference type="InterPro" id="IPR013094">
    <property type="entry name" value="AB_hydrolase_3"/>
</dbReference>
<dbReference type="InterPro" id="IPR013783">
    <property type="entry name" value="Ig-like_fold"/>
</dbReference>